<dbReference type="CDD" id="cd22272">
    <property type="entry name" value="DPBB_EXLX1-like"/>
    <property type="match status" value="1"/>
</dbReference>
<feature type="compositionally biased region" description="Low complexity" evidence="2">
    <location>
        <begin position="133"/>
        <end position="142"/>
    </location>
</feature>
<dbReference type="InterPro" id="IPR051477">
    <property type="entry name" value="Expansin_CellWall"/>
</dbReference>
<dbReference type="Gene3D" id="2.40.40.10">
    <property type="entry name" value="RlpA-like domain"/>
    <property type="match status" value="1"/>
</dbReference>
<proteinExistence type="predicted"/>
<dbReference type="PROSITE" id="PS51257">
    <property type="entry name" value="PROKAR_LIPOPROTEIN"/>
    <property type="match status" value="1"/>
</dbReference>
<evidence type="ECO:0000259" key="3">
    <source>
        <dbReference type="Pfam" id="PF03330"/>
    </source>
</evidence>
<comment type="caution">
    <text evidence="4">The sequence shown here is derived from an EMBL/GenBank/DDBJ whole genome shotgun (WGS) entry which is preliminary data.</text>
</comment>
<dbReference type="RefSeq" id="WP_266604996.1">
    <property type="nucleotide sequence ID" value="NZ_JAPHNL010000321.1"/>
</dbReference>
<dbReference type="NCBIfam" id="NF041144">
    <property type="entry name" value="expansin_EXLX1"/>
    <property type="match status" value="1"/>
</dbReference>
<reference evidence="4" key="1">
    <citation type="submission" date="2022-10" db="EMBL/GenBank/DDBJ databases">
        <title>Streptomyces beihaiensis sp. nov., a chitin degrading actinobacterium, isolated from shrimp pond soil.</title>
        <authorList>
            <person name="Xie J."/>
            <person name="Shen N."/>
        </authorList>
    </citation>
    <scope>NUCLEOTIDE SEQUENCE</scope>
    <source>
        <strain evidence="4">GXMU-J5</strain>
    </source>
</reference>
<evidence type="ECO:0000313" key="4">
    <source>
        <dbReference type="EMBL" id="MCX3063780.1"/>
    </source>
</evidence>
<keyword evidence="5" id="KW-1185">Reference proteome</keyword>
<gene>
    <name evidence="4" type="ORF">OFY01_29305</name>
</gene>
<evidence type="ECO:0000256" key="1">
    <source>
        <dbReference type="ARBA" id="ARBA00022729"/>
    </source>
</evidence>
<protein>
    <submittedName>
        <fullName evidence="4">Expansin EXLX1 family cellulose-binding protein</fullName>
    </submittedName>
</protein>
<keyword evidence="1" id="KW-0732">Signal</keyword>
<dbReference type="InterPro" id="IPR036908">
    <property type="entry name" value="RlpA-like_sf"/>
</dbReference>
<dbReference type="PANTHER" id="PTHR31836">
    <property type="match status" value="1"/>
</dbReference>
<feature type="region of interest" description="Disordered" evidence="2">
    <location>
        <begin position="60"/>
        <end position="145"/>
    </location>
</feature>
<dbReference type="PANTHER" id="PTHR31836:SF21">
    <property type="entry name" value="EXPANSIN-LIKE PROTEIN 7"/>
    <property type="match status" value="1"/>
</dbReference>
<feature type="compositionally biased region" description="Low complexity" evidence="2">
    <location>
        <begin position="75"/>
        <end position="92"/>
    </location>
</feature>
<dbReference type="InterPro" id="IPR049818">
    <property type="entry name" value="Expansin_EXLX1-like"/>
</dbReference>
<evidence type="ECO:0000256" key="2">
    <source>
        <dbReference type="SAM" id="MobiDB-lite"/>
    </source>
</evidence>
<feature type="domain" description="RlpA-like protein double-psi beta-barrel" evidence="3">
    <location>
        <begin position="154"/>
        <end position="243"/>
    </location>
</feature>
<feature type="compositionally biased region" description="Low complexity" evidence="2">
    <location>
        <begin position="106"/>
        <end position="124"/>
    </location>
</feature>
<organism evidence="4 5">
    <name type="scientific">Streptomyces beihaiensis</name>
    <dbReference type="NCBI Taxonomy" id="2984495"/>
    <lineage>
        <taxon>Bacteria</taxon>
        <taxon>Bacillati</taxon>
        <taxon>Actinomycetota</taxon>
        <taxon>Actinomycetes</taxon>
        <taxon>Kitasatosporales</taxon>
        <taxon>Streptomycetaceae</taxon>
        <taxon>Streptomyces</taxon>
    </lineage>
</organism>
<dbReference type="SUPFAM" id="SSF50685">
    <property type="entry name" value="Barwin-like endoglucanases"/>
    <property type="match status" value="1"/>
</dbReference>
<dbReference type="Pfam" id="PF03330">
    <property type="entry name" value="DPBB_1"/>
    <property type="match status" value="1"/>
</dbReference>
<accession>A0ABT3U407</accession>
<dbReference type="InterPro" id="IPR009009">
    <property type="entry name" value="RlpA-like_DPBB"/>
</dbReference>
<dbReference type="EMBL" id="JAPHNL010000321">
    <property type="protein sequence ID" value="MCX3063780.1"/>
    <property type="molecule type" value="Genomic_DNA"/>
</dbReference>
<feature type="compositionally biased region" description="Pro residues" evidence="2">
    <location>
        <begin position="93"/>
        <end position="105"/>
    </location>
</feature>
<dbReference type="Proteomes" id="UP001163064">
    <property type="component" value="Unassembled WGS sequence"/>
</dbReference>
<name>A0ABT3U407_9ACTN</name>
<dbReference type="Gene3D" id="2.60.40.760">
    <property type="entry name" value="Expansin, cellulose-binding-like domain"/>
    <property type="match status" value="1"/>
</dbReference>
<dbReference type="InterPro" id="IPR036749">
    <property type="entry name" value="Expansin_CBD_sf"/>
</dbReference>
<dbReference type="SUPFAM" id="SSF49590">
    <property type="entry name" value="PHL pollen allergen"/>
    <property type="match status" value="1"/>
</dbReference>
<sequence>MRATKHAAPRPWRRRGLVTGSALGLLGVGVTACLAVTVFTGSGTGAVRAADASAAGARAAAPSDAGPEAGGGAGATARPTPSGTGTGTGPTRPATPTPTPSPSVPVPAASTASGTPAGSANSGTARERPRTPSASSGAAASAERITPAVSRRGVATAYAAGDGNGSCLYGPTDDMMIAAMNVTDYESAKACGAYVRVRAAGGATVTVRIVNECPAPCAPGQLDLSRQAFAKLADLSVGRLPVTWTLLSPDLPGAIAIRYKTGSTKWWCGIQVIGHRNPVAALEVRGGGRWRRLPRTAYNYFLSADGTGCGGALRITDIYGQRLTVDGIAVRPGVAQRTDVQFARH</sequence>
<evidence type="ECO:0000313" key="5">
    <source>
        <dbReference type="Proteomes" id="UP001163064"/>
    </source>
</evidence>